<feature type="transmembrane region" description="Helical" evidence="2">
    <location>
        <begin position="26"/>
        <end position="48"/>
    </location>
</feature>
<protein>
    <submittedName>
        <fullName evidence="3">PepSY domain-containing protein</fullName>
    </submittedName>
</protein>
<gene>
    <name evidence="3" type="ORF">GR702_14095</name>
</gene>
<comment type="caution">
    <text evidence="3">The sequence shown here is derived from an EMBL/GenBank/DDBJ whole genome shotgun (WGS) entry which is preliminary data.</text>
</comment>
<reference evidence="3 4" key="1">
    <citation type="submission" date="2019-12" db="EMBL/GenBank/DDBJ databases">
        <authorList>
            <person name="Feng G."/>
            <person name="Zhu H."/>
        </authorList>
    </citation>
    <scope>NUCLEOTIDE SEQUENCE [LARGE SCALE GENOMIC DNA]</scope>
    <source>
        <strain evidence="3 4">FGD1</strain>
    </source>
</reference>
<keyword evidence="4" id="KW-1185">Reference proteome</keyword>
<feature type="region of interest" description="Disordered" evidence="1">
    <location>
        <begin position="310"/>
        <end position="331"/>
    </location>
</feature>
<keyword evidence="2" id="KW-0472">Membrane</keyword>
<keyword evidence="2" id="KW-0812">Transmembrane</keyword>
<evidence type="ECO:0000313" key="4">
    <source>
        <dbReference type="Proteomes" id="UP000465810"/>
    </source>
</evidence>
<feature type="transmembrane region" description="Helical" evidence="2">
    <location>
        <begin position="374"/>
        <end position="395"/>
    </location>
</feature>
<evidence type="ECO:0000313" key="3">
    <source>
        <dbReference type="EMBL" id="MYL98894.1"/>
    </source>
</evidence>
<dbReference type="PANTHER" id="PTHR34219:SF1">
    <property type="entry name" value="PEPSY DOMAIN-CONTAINING PROTEIN"/>
    <property type="match status" value="1"/>
</dbReference>
<dbReference type="AlphaFoldDB" id="A0A7X4GJP2"/>
<evidence type="ECO:0000256" key="2">
    <source>
        <dbReference type="SAM" id="Phobius"/>
    </source>
</evidence>
<sequence>MSGTDAVSGAGPRTERWYRAVWRWHFYAGLFCVPFVLWLSVTGAIYLFKPQIEDMLYASYRGVAAGDAPRLAAEAIADRAVDAVPGSVLHKYVLPDSPDNAVEVLVGRSAQDVRVWVHPQTGAVLHKVAEEDRLMRVVFRLHGELLAGSTGSALVEAAACWTVVMLLTGLFLWWPRGGTRLAGVLYPRLTRGRALFWRDIHAVTGLWISLGALFLILSGLPWANAWGSYLREVRTLTGTAAGPQDWSAGSQADAARRADADAAMRAMMSDHAGHQGMAMNHMAPAPAALDAVVARAQGLGFAGPVEVSPPTAHGAPWQVRSQAADRPRRDSAEIADDGTLVGVERFGDRHWIDRAVGYGVAIHEGAFGGLANQLVNLAVLLGLMLLSVSSVILWWRRRPTGRLGAPPSLAPLRHSWALVAFVAVLALAMPLFGLSLALAVAAEALLPRLAPSLQTWMGWRAPA</sequence>
<keyword evidence="2" id="KW-1133">Transmembrane helix</keyword>
<feature type="transmembrane region" description="Helical" evidence="2">
    <location>
        <begin position="195"/>
        <end position="220"/>
    </location>
</feature>
<dbReference type="EMBL" id="WVTD01000010">
    <property type="protein sequence ID" value="MYL98894.1"/>
    <property type="molecule type" value="Genomic_DNA"/>
</dbReference>
<feature type="transmembrane region" description="Helical" evidence="2">
    <location>
        <begin position="416"/>
        <end position="442"/>
    </location>
</feature>
<proteinExistence type="predicted"/>
<accession>A0A7X4GJP2</accession>
<dbReference type="Proteomes" id="UP000465810">
    <property type="component" value="Unassembled WGS sequence"/>
</dbReference>
<name>A0A7X4GJP2_9SPHN</name>
<dbReference type="Pfam" id="PF03929">
    <property type="entry name" value="PepSY_TM"/>
    <property type="match status" value="1"/>
</dbReference>
<organism evidence="3 4">
    <name type="scientific">Novosphingobium silvae</name>
    <dbReference type="NCBI Taxonomy" id="2692619"/>
    <lineage>
        <taxon>Bacteria</taxon>
        <taxon>Pseudomonadati</taxon>
        <taxon>Pseudomonadota</taxon>
        <taxon>Alphaproteobacteria</taxon>
        <taxon>Sphingomonadales</taxon>
        <taxon>Sphingomonadaceae</taxon>
        <taxon>Novosphingobium</taxon>
    </lineage>
</organism>
<dbReference type="InterPro" id="IPR005625">
    <property type="entry name" value="PepSY-ass_TM"/>
</dbReference>
<feature type="transmembrane region" description="Helical" evidence="2">
    <location>
        <begin position="153"/>
        <end position="174"/>
    </location>
</feature>
<evidence type="ECO:0000256" key="1">
    <source>
        <dbReference type="SAM" id="MobiDB-lite"/>
    </source>
</evidence>
<dbReference type="PANTHER" id="PTHR34219">
    <property type="entry name" value="IRON-REGULATED INNER MEMBRANE PROTEIN-RELATED"/>
    <property type="match status" value="1"/>
</dbReference>